<dbReference type="EMBL" id="AMCI01006299">
    <property type="protein sequence ID" value="EJW94574.1"/>
    <property type="molecule type" value="Genomic_DNA"/>
</dbReference>
<sequence>MSVRLTRINLLSFHLIPTSFTPTIPNSYGTLICMAISSMVICLV</sequence>
<gene>
    <name evidence="1" type="ORF">EVA_17320</name>
</gene>
<dbReference type="AlphaFoldDB" id="J9G515"/>
<proteinExistence type="predicted"/>
<comment type="caution">
    <text evidence="1">The sequence shown here is derived from an EMBL/GenBank/DDBJ whole genome shotgun (WGS) entry which is preliminary data.</text>
</comment>
<evidence type="ECO:0000313" key="1">
    <source>
        <dbReference type="EMBL" id="EJW94574.1"/>
    </source>
</evidence>
<protein>
    <submittedName>
        <fullName evidence="1">Uncharacterized protein</fullName>
    </submittedName>
</protein>
<organism evidence="1">
    <name type="scientific">gut metagenome</name>
    <dbReference type="NCBI Taxonomy" id="749906"/>
    <lineage>
        <taxon>unclassified sequences</taxon>
        <taxon>metagenomes</taxon>
        <taxon>organismal metagenomes</taxon>
    </lineage>
</organism>
<accession>J9G515</accession>
<reference evidence="1" key="1">
    <citation type="journal article" date="2012" name="PLoS ONE">
        <title>Gene sets for utilization of primary and secondary nutrition supplies in the distal gut of endangered iberian lynx.</title>
        <authorList>
            <person name="Alcaide M."/>
            <person name="Messina E."/>
            <person name="Richter M."/>
            <person name="Bargiela R."/>
            <person name="Peplies J."/>
            <person name="Huws S.A."/>
            <person name="Newbold C.J."/>
            <person name="Golyshin P.N."/>
            <person name="Simon M.A."/>
            <person name="Lopez G."/>
            <person name="Yakimov M.M."/>
            <person name="Ferrer M."/>
        </authorList>
    </citation>
    <scope>NUCLEOTIDE SEQUENCE</scope>
</reference>
<name>J9G515_9ZZZZ</name>